<keyword evidence="3" id="KW-1185">Reference proteome</keyword>
<evidence type="ECO:0000313" key="2">
    <source>
        <dbReference type="EMBL" id="MDT0353390.1"/>
    </source>
</evidence>
<keyword evidence="1" id="KW-0472">Membrane</keyword>
<keyword evidence="1" id="KW-0812">Transmembrane</keyword>
<name>A0ABU2NHG7_9PSEU</name>
<dbReference type="EMBL" id="JAVREJ010000031">
    <property type="protein sequence ID" value="MDT0353390.1"/>
    <property type="molecule type" value="Genomic_DNA"/>
</dbReference>
<dbReference type="Proteomes" id="UP001183202">
    <property type="component" value="Unassembled WGS sequence"/>
</dbReference>
<comment type="caution">
    <text evidence="2">The sequence shown here is derived from an EMBL/GenBank/DDBJ whole genome shotgun (WGS) entry which is preliminary data.</text>
</comment>
<reference evidence="3" key="1">
    <citation type="submission" date="2023-07" db="EMBL/GenBank/DDBJ databases">
        <title>30 novel species of actinomycetes from the DSMZ collection.</title>
        <authorList>
            <person name="Nouioui I."/>
        </authorList>
    </citation>
    <scope>NUCLEOTIDE SEQUENCE [LARGE SCALE GENOMIC DNA]</scope>
    <source>
        <strain evidence="3">DSM 45834</strain>
    </source>
</reference>
<proteinExistence type="predicted"/>
<evidence type="ECO:0008006" key="4">
    <source>
        <dbReference type="Google" id="ProtNLM"/>
    </source>
</evidence>
<dbReference type="RefSeq" id="WP_311559904.1">
    <property type="nucleotide sequence ID" value="NZ_JAVREJ010000031.1"/>
</dbReference>
<accession>A0ABU2NHG7</accession>
<feature type="transmembrane region" description="Helical" evidence="1">
    <location>
        <begin position="111"/>
        <end position="129"/>
    </location>
</feature>
<sequence length="145" mass="16065">MTTPRSPWTYPAVWRFVRHFLEMVLVMLLGMMILGPAESVALDPLGWQAVLAVPELGALVMATNMTVPMAAWMRYRRHGWAATGAMAAAMYLPFVVLFLPLRLGMLTPAEMLVGGHLLMLPAMAVAMLLHRAEYLGHPAHNDRCP</sequence>
<protein>
    <recommendedName>
        <fullName evidence="4">Flagellar biosynthetic protein FliP</fullName>
    </recommendedName>
</protein>
<feature type="transmembrane region" description="Helical" evidence="1">
    <location>
        <begin position="12"/>
        <end position="33"/>
    </location>
</feature>
<organism evidence="2 3">
    <name type="scientific">Pseudonocardia charpentierae</name>
    <dbReference type="NCBI Taxonomy" id="3075545"/>
    <lineage>
        <taxon>Bacteria</taxon>
        <taxon>Bacillati</taxon>
        <taxon>Actinomycetota</taxon>
        <taxon>Actinomycetes</taxon>
        <taxon>Pseudonocardiales</taxon>
        <taxon>Pseudonocardiaceae</taxon>
        <taxon>Pseudonocardia</taxon>
    </lineage>
</organism>
<gene>
    <name evidence="2" type="ORF">RM445_28175</name>
</gene>
<feature type="transmembrane region" description="Helical" evidence="1">
    <location>
        <begin position="45"/>
        <end position="67"/>
    </location>
</feature>
<feature type="transmembrane region" description="Helical" evidence="1">
    <location>
        <begin position="79"/>
        <end position="99"/>
    </location>
</feature>
<evidence type="ECO:0000313" key="3">
    <source>
        <dbReference type="Proteomes" id="UP001183202"/>
    </source>
</evidence>
<keyword evidence="1" id="KW-1133">Transmembrane helix</keyword>
<evidence type="ECO:0000256" key="1">
    <source>
        <dbReference type="SAM" id="Phobius"/>
    </source>
</evidence>